<protein>
    <submittedName>
        <fullName evidence="5">Glycosyltransferase</fullName>
    </submittedName>
</protein>
<evidence type="ECO:0000313" key="5">
    <source>
        <dbReference type="EMBL" id="HFB55204.1"/>
    </source>
</evidence>
<organism evidence="5 6">
    <name type="scientific">Hellea balneolensis</name>
    <dbReference type="NCBI Taxonomy" id="287478"/>
    <lineage>
        <taxon>Bacteria</taxon>
        <taxon>Pseudomonadati</taxon>
        <taxon>Pseudomonadota</taxon>
        <taxon>Alphaproteobacteria</taxon>
        <taxon>Maricaulales</taxon>
        <taxon>Robiginitomaculaceae</taxon>
        <taxon>Hellea</taxon>
    </lineage>
</organism>
<dbReference type="Gene3D" id="3.40.50.2000">
    <property type="entry name" value="Glycogen Phosphorylase B"/>
    <property type="match status" value="1"/>
</dbReference>
<evidence type="ECO:0000256" key="3">
    <source>
        <dbReference type="ARBA" id="ARBA00022679"/>
    </source>
</evidence>
<keyword evidence="3" id="KW-0808">Transferase</keyword>
<dbReference type="InterPro" id="IPR001173">
    <property type="entry name" value="Glyco_trans_2-like"/>
</dbReference>
<reference evidence="5" key="1">
    <citation type="journal article" date="2020" name="mSystems">
        <title>Genome- and Community-Level Interaction Insights into Carbon Utilization and Element Cycling Functions of Hydrothermarchaeota in Hydrothermal Sediment.</title>
        <authorList>
            <person name="Zhou Z."/>
            <person name="Liu Y."/>
            <person name="Xu W."/>
            <person name="Pan J."/>
            <person name="Luo Z.H."/>
            <person name="Li M."/>
        </authorList>
    </citation>
    <scope>NUCLEOTIDE SEQUENCE [LARGE SCALE GENOMIC DNA]</scope>
    <source>
        <strain evidence="5">HyVt-489</strain>
    </source>
</reference>
<feature type="domain" description="Glycosyltransferase 2-like" evidence="4">
    <location>
        <begin position="171"/>
        <end position="323"/>
    </location>
</feature>
<gene>
    <name evidence="5" type="ORF">ENJ46_04695</name>
</gene>
<keyword evidence="2" id="KW-0328">Glycosyltransferase</keyword>
<dbReference type="Gene3D" id="3.90.550.10">
    <property type="entry name" value="Spore Coat Polysaccharide Biosynthesis Protein SpsA, Chain A"/>
    <property type="match status" value="1"/>
</dbReference>
<dbReference type="PANTHER" id="PTHR43179">
    <property type="entry name" value="RHAMNOSYLTRANSFERASE WBBL"/>
    <property type="match status" value="1"/>
</dbReference>
<accession>A0A7C3C4K0</accession>
<dbReference type="Pfam" id="PF00535">
    <property type="entry name" value="Glycos_transf_2"/>
    <property type="match status" value="1"/>
</dbReference>
<evidence type="ECO:0000256" key="1">
    <source>
        <dbReference type="ARBA" id="ARBA00006739"/>
    </source>
</evidence>
<evidence type="ECO:0000259" key="4">
    <source>
        <dbReference type="Pfam" id="PF00535"/>
    </source>
</evidence>
<dbReference type="AlphaFoldDB" id="A0A7C3C4K0"/>
<sequence length="435" mass="49031">KIRIGYVGAIADWYDAKMITEAARARPDFEFHLCGNITAKAPQKLQDEPNIHMYGEIPYEQVPAFLTQMDVLIIPFRIIPLIRACDPVKFYEYCALGKPTVSTPLPELDRAKHLAFIANSADEFCAQVDQAYAQKDNKKFIARLKKFAAQNTWAHRAEQFDAVLSAYPKISVVVLSYGDPELTKQTLHSLKGQGDVYPNMEILVVDNGSPSEALAEIHSYADQFDDIEIIENGENLGFARGNNVGLDRASGEYVLLLNNDTYVSPGSLYAMIRHLQRDEKIGAVGPLTNNIGNEAKLDIVYDNMDEMITRSRALKTGYRGVHFPVRVVAYFAVMFRASDLAAYGHLSQDYGRGMFEDDDHCNVLKQNGLSCVVAEDAFVHHELSATFSKIKDAERQALFDKNKKTYEKKWGKWQAHTYREGREKSALLCDPQDLR</sequence>
<dbReference type="EMBL" id="DRMN01000310">
    <property type="protein sequence ID" value="HFB55204.1"/>
    <property type="molecule type" value="Genomic_DNA"/>
</dbReference>
<name>A0A7C3C4K0_9PROT</name>
<dbReference type="SUPFAM" id="SSF53756">
    <property type="entry name" value="UDP-Glycosyltransferase/glycogen phosphorylase"/>
    <property type="match status" value="1"/>
</dbReference>
<comment type="caution">
    <text evidence="5">The sequence shown here is derived from an EMBL/GenBank/DDBJ whole genome shotgun (WGS) entry which is preliminary data.</text>
</comment>
<dbReference type="CDD" id="cd04186">
    <property type="entry name" value="GT_2_like_c"/>
    <property type="match status" value="1"/>
</dbReference>
<proteinExistence type="inferred from homology"/>
<evidence type="ECO:0000313" key="6">
    <source>
        <dbReference type="Proteomes" id="UP000886042"/>
    </source>
</evidence>
<evidence type="ECO:0000256" key="2">
    <source>
        <dbReference type="ARBA" id="ARBA00022676"/>
    </source>
</evidence>
<feature type="non-terminal residue" evidence="5">
    <location>
        <position position="1"/>
    </location>
</feature>
<dbReference type="GO" id="GO:0016757">
    <property type="term" value="F:glycosyltransferase activity"/>
    <property type="evidence" value="ECO:0007669"/>
    <property type="project" value="UniProtKB-KW"/>
</dbReference>
<dbReference type="PANTHER" id="PTHR43179:SF12">
    <property type="entry name" value="GALACTOFURANOSYLTRANSFERASE GLFT2"/>
    <property type="match status" value="1"/>
</dbReference>
<dbReference type="InterPro" id="IPR029044">
    <property type="entry name" value="Nucleotide-diphossugar_trans"/>
</dbReference>
<comment type="similarity">
    <text evidence="1">Belongs to the glycosyltransferase 2 family.</text>
</comment>
<dbReference type="Proteomes" id="UP000886042">
    <property type="component" value="Unassembled WGS sequence"/>
</dbReference>
<dbReference type="SUPFAM" id="SSF53448">
    <property type="entry name" value="Nucleotide-diphospho-sugar transferases"/>
    <property type="match status" value="1"/>
</dbReference>
<dbReference type="Pfam" id="PF13692">
    <property type="entry name" value="Glyco_trans_1_4"/>
    <property type="match status" value="1"/>
</dbReference>